<gene>
    <name evidence="2" type="ORF">QGM71_06340</name>
</gene>
<organism evidence="2 3">
    <name type="scientific">Virgibacillus tibetensis</name>
    <dbReference type="NCBI Taxonomy" id="3042313"/>
    <lineage>
        <taxon>Bacteria</taxon>
        <taxon>Bacillati</taxon>
        <taxon>Bacillota</taxon>
        <taxon>Bacilli</taxon>
        <taxon>Bacillales</taxon>
        <taxon>Bacillaceae</taxon>
        <taxon>Virgibacillus</taxon>
    </lineage>
</organism>
<protein>
    <recommendedName>
        <fullName evidence="4">YpzI family protein</fullName>
    </recommendedName>
</protein>
<accession>A0ABU6KCR3</accession>
<evidence type="ECO:0000313" key="2">
    <source>
        <dbReference type="EMBL" id="MEC5423118.1"/>
    </source>
</evidence>
<reference evidence="2 3" key="1">
    <citation type="journal article" date="2024" name="Int. J. Syst. Evol. Microbiol.">
        <title>Virgibacillus tibetensis sp. nov., isolated from salt lake on the Tibetan Plateau of China.</title>
        <authorList>
            <person name="Phurbu D."/>
            <person name="Liu Z.-X."/>
            <person name="Wang R."/>
            <person name="Zheng Y.-Y."/>
            <person name="Liu H.-C."/>
            <person name="Zhou Y.-G."/>
            <person name="Yu Y.-J."/>
            <person name="Li A.-H."/>
        </authorList>
    </citation>
    <scope>NUCLEOTIDE SEQUENCE [LARGE SCALE GENOMIC DNA]</scope>
    <source>
        <strain evidence="2 3">C22-A2</strain>
    </source>
</reference>
<sequence>MNRKQKEGEKQAKNGKEHRFSEELSDSGERNEIIKEQSRKG</sequence>
<evidence type="ECO:0000313" key="3">
    <source>
        <dbReference type="Proteomes" id="UP001335737"/>
    </source>
</evidence>
<keyword evidence="3" id="KW-1185">Reference proteome</keyword>
<dbReference type="RefSeq" id="WP_327606682.1">
    <property type="nucleotide sequence ID" value="NZ_JARZFX010000002.1"/>
</dbReference>
<dbReference type="Proteomes" id="UP001335737">
    <property type="component" value="Unassembled WGS sequence"/>
</dbReference>
<evidence type="ECO:0000256" key="1">
    <source>
        <dbReference type="SAM" id="MobiDB-lite"/>
    </source>
</evidence>
<name>A0ABU6KCR3_9BACI</name>
<feature type="region of interest" description="Disordered" evidence="1">
    <location>
        <begin position="1"/>
        <end position="41"/>
    </location>
</feature>
<comment type="caution">
    <text evidence="2">The sequence shown here is derived from an EMBL/GenBank/DDBJ whole genome shotgun (WGS) entry which is preliminary data.</text>
</comment>
<dbReference type="EMBL" id="JARZFX010000002">
    <property type="protein sequence ID" value="MEC5423118.1"/>
    <property type="molecule type" value="Genomic_DNA"/>
</dbReference>
<proteinExistence type="predicted"/>
<evidence type="ECO:0008006" key="4">
    <source>
        <dbReference type="Google" id="ProtNLM"/>
    </source>
</evidence>